<gene>
    <name evidence="2" type="ORF">LCGC14_2436730</name>
</gene>
<name>A0A0F9BK84_9ZZZZ</name>
<dbReference type="AlphaFoldDB" id="A0A0F9BK84"/>
<comment type="caution">
    <text evidence="2">The sequence shown here is derived from an EMBL/GenBank/DDBJ whole genome shotgun (WGS) entry which is preliminary data.</text>
</comment>
<proteinExistence type="predicted"/>
<sequence>MALLRLVRNALSAGLQPSHEELPEPDNPVEPESEPEVTAMAADAPEENVIIHGWRWYRVDFATAILYSGILDYRWSDLTMAARCATGGGEDSERMDRARLHIRENVCECGIWGSSSLVNPRNGQARAQVVAWGFVVTDEVGNWRAEHAAIEQLEITRPVTRRMADALTARYAVPIEFRSIVTPLWFIIRALRQLWESRVTGGYPNIVQLPDLSQDIGPTALKVLGSVDNYVVWFRDRKEGLLRLCRLAIPVAMDEDRAGVTDGLTDYLTTGRESALLRVLEDCEEGKEPWDN</sequence>
<protein>
    <submittedName>
        <fullName evidence="2">Uncharacterized protein</fullName>
    </submittedName>
</protein>
<evidence type="ECO:0000256" key="1">
    <source>
        <dbReference type="SAM" id="MobiDB-lite"/>
    </source>
</evidence>
<evidence type="ECO:0000313" key="2">
    <source>
        <dbReference type="EMBL" id="KKL22309.1"/>
    </source>
</evidence>
<feature type="compositionally biased region" description="Acidic residues" evidence="1">
    <location>
        <begin position="23"/>
        <end position="35"/>
    </location>
</feature>
<reference evidence="2" key="1">
    <citation type="journal article" date="2015" name="Nature">
        <title>Complex archaea that bridge the gap between prokaryotes and eukaryotes.</title>
        <authorList>
            <person name="Spang A."/>
            <person name="Saw J.H."/>
            <person name="Jorgensen S.L."/>
            <person name="Zaremba-Niedzwiedzka K."/>
            <person name="Martijn J."/>
            <person name="Lind A.E."/>
            <person name="van Eijk R."/>
            <person name="Schleper C."/>
            <person name="Guy L."/>
            <person name="Ettema T.J."/>
        </authorList>
    </citation>
    <scope>NUCLEOTIDE SEQUENCE</scope>
</reference>
<feature type="region of interest" description="Disordered" evidence="1">
    <location>
        <begin position="15"/>
        <end position="37"/>
    </location>
</feature>
<accession>A0A0F9BK84</accession>
<dbReference type="EMBL" id="LAZR01037402">
    <property type="protein sequence ID" value="KKL22309.1"/>
    <property type="molecule type" value="Genomic_DNA"/>
</dbReference>
<organism evidence="2">
    <name type="scientific">marine sediment metagenome</name>
    <dbReference type="NCBI Taxonomy" id="412755"/>
    <lineage>
        <taxon>unclassified sequences</taxon>
        <taxon>metagenomes</taxon>
        <taxon>ecological metagenomes</taxon>
    </lineage>
</organism>